<comment type="similarity">
    <text evidence="8 10">Belongs to the E3 ubiquitin-protein ligase UBR1-like family.</text>
</comment>
<dbReference type="GO" id="GO:0008270">
    <property type="term" value="F:zinc ion binding"/>
    <property type="evidence" value="ECO:0007669"/>
    <property type="project" value="UniProtKB-UniRule"/>
</dbReference>
<feature type="domain" description="UBR-type" evidence="12">
    <location>
        <begin position="89"/>
        <end position="160"/>
    </location>
</feature>
<accession>A0A1D1V6J6</accession>
<evidence type="ECO:0000256" key="6">
    <source>
        <dbReference type="ARBA" id="ARBA00022786"/>
    </source>
</evidence>
<gene>
    <name evidence="13" type="primary">RvY_08645-1</name>
    <name evidence="13" type="synonym">RvY_08645.1</name>
    <name evidence="13" type="ORF">RvY_08645</name>
</gene>
<keyword evidence="14" id="KW-1185">Reference proteome</keyword>
<evidence type="ECO:0000256" key="8">
    <source>
        <dbReference type="ARBA" id="ARBA00046341"/>
    </source>
</evidence>
<organism evidence="13 14">
    <name type="scientific">Ramazzottius varieornatus</name>
    <name type="common">Water bear</name>
    <name type="synonym">Tardigrade</name>
    <dbReference type="NCBI Taxonomy" id="947166"/>
    <lineage>
        <taxon>Eukaryota</taxon>
        <taxon>Metazoa</taxon>
        <taxon>Ecdysozoa</taxon>
        <taxon>Tardigrada</taxon>
        <taxon>Eutardigrada</taxon>
        <taxon>Parachela</taxon>
        <taxon>Hypsibioidea</taxon>
        <taxon>Ramazzottiidae</taxon>
        <taxon>Ramazzottius</taxon>
    </lineage>
</organism>
<evidence type="ECO:0000313" key="14">
    <source>
        <dbReference type="Proteomes" id="UP000186922"/>
    </source>
</evidence>
<dbReference type="InterPro" id="IPR055194">
    <property type="entry name" value="UBR1-like_WH"/>
</dbReference>
<evidence type="ECO:0000313" key="13">
    <source>
        <dbReference type="EMBL" id="GAU97326.1"/>
    </source>
</evidence>
<dbReference type="GO" id="GO:0061630">
    <property type="term" value="F:ubiquitin protein ligase activity"/>
    <property type="evidence" value="ECO:0007669"/>
    <property type="project" value="UniProtKB-UniRule"/>
</dbReference>
<dbReference type="PANTHER" id="PTHR21497:SF24">
    <property type="entry name" value="E3 UBIQUITIN-PROTEIN LIGASE UBR1"/>
    <property type="match status" value="1"/>
</dbReference>
<dbReference type="SUPFAM" id="SSF46785">
    <property type="entry name" value="Winged helix' DNA-binding domain"/>
    <property type="match status" value="1"/>
</dbReference>
<dbReference type="InterPro" id="IPR036390">
    <property type="entry name" value="WH_DNA-bd_sf"/>
</dbReference>
<dbReference type="UniPathway" id="UPA00143"/>
<dbReference type="InterPro" id="IPR014719">
    <property type="entry name" value="Ribosomal_bL12_C/ClpS-like"/>
</dbReference>
<feature type="zinc finger region" description="UBR-type" evidence="9">
    <location>
        <begin position="89"/>
        <end position="160"/>
    </location>
</feature>
<evidence type="ECO:0000256" key="5">
    <source>
        <dbReference type="ARBA" id="ARBA00022771"/>
    </source>
</evidence>
<dbReference type="Pfam" id="PF22960">
    <property type="entry name" value="WHD_UBR1"/>
    <property type="match status" value="1"/>
</dbReference>
<sequence>MAASRSAVITALDNALTREEVDKYLRQHWARLVPNLIAATTDQPVRLKHDEAALRKDLLEPIEAFIVGREHSEKADKFQHLKKNDVPSYLCNKNFRAGDPTYSCRECAVDSTCVLCMECFKQSPHQSHRYRISSSGGGGYCDCGDPEAWKQDFACTAHQPPSGHAEDIDVGDARKRLPADVAKRFSVVVQSALCYAYQMLTLRDGSQSPTDILSGRTPSSSPPKHRSFLTSTSSLLGLGGSKDGEEDQLKYATVLYNDEVHTYDGVITVLSRTLECTAEEALEYATVVDHEGRCPVKFGTLAECERVKTFVEKNSRRPQPLRLDVILTSVYSHQVFAQLVLKWIQELAEACEGFKAIVCDVSLQDSWDIDAVNIVSAFLLVDVRLWKAARSAVHSLFMATFLSFNDAKIAFSRLLAQLYPELMAAFVADDHEHTDSCTSLGVQLFTVPTVARTLFADGLVEVIVRSFVNMCQQRRNDQGRLSFERSTQPLVALQFKRALYTLYDTRYLLNTVPRGDQWNDALRKGFIGTFEQFLQVMEMMEGMDSHVRRTQSHVEYEADWEPAFNVQLRMQSILDLLQQWCASDAKVLEVCLKRLMDSAIKALGTVEKFEKREVAGRHITQCIEYDVSTQVVSIHHPVIRMLASLLVSGLEQGISLDGQPLEYRLTNQAKELMELPLRTLVLVSQANAGMWRRNGYALANQIYFYQQPRCREEMLDKDVVMMQACAAVLKPDDFMIAILDKFGLIAWADEVFDATPPKTEEDSIRQVMFLAEEFLYCLIVLIGERYYPGVGRVTAEDCLKNELIHQLCIQSMSYSELLKNLPDQEAKSGEVDDTLKEVAVFKRTSPTTKGSFELKAEYMTHYNMFFYHYTRIEHSKAEDTQRKRKKKNNEEIVFPPPLPPPFSGVFQHLVRLLDCDVMIHLLNLTVRRALNNHPRSFSEGQLIRALYVIGYGLHEEKRMRQPQSIISPSVKPQFIEKAADAGIFSVLRELKTQKDGEAYKSLVEWVLRYYEELTNVEEATTTPRTSESMDVVVGSMEKSSALMMGTSPAENEEDAEEKKKRAVARRERIMAQMKSAQKSFMSHNLQEISSLEQPVSVVENPDISIAETVTPMIVEAKAKIVAVGNHRSLHNIEEDLDEKHTCILCSESHAVNLSLEAFVAVAYVQRSTVLSQEDQQAVADRFVREPATSVKELSQALIGNPLWMGNDLSCAPHVSSCGHLLHAKCWKTYFESVVARERRRTIRLRSNNGSFDVTKNEFRCPLCSRLCNAAIPFFPLTNPKANVHSMDTAEDSTVNLDTFIESLKVLFRPNEEAVRSGEAVPKMPKMETDEKGGWNDLSPMMVIQNDDQEERYRDLRKLVRSNIRAREYARLLANVQEDSAQNERLRGIDVKNEEVVTEGFVEAIRTFQTQVYQMIMNTSSEMEETLSCAVGWSSCSYSIQCIEQCLRNEKKSLLGSLSSRQYLCLKSLIRATCWTSAAYEPKVLTENAVSLFATLFRPAATLPLHLDAFSLLLNLTCAFPWLPWTEEGFTGQSAGVLICRPPVGDNYDSFILTLVYALHAAQVLLGLEEENQDGEYHTEECLPAGDALVDLYRRATVWKRPPLANEGPVKVPKKLSQLVREGTWPFLRSCALFYHFVTGIAAPASLKKDNPSCDSEYEDLMTYLNLPLSFSHLLDQNSALKQLMTASFAAPFRISTTPENTEHGPSIIRKYPRPRPSFVQLPQDFVDVINRASQKTCKTESNERRSPALCLVCGQLLCSQSMCCQFKMDNGHSIGGCTYHSLTCGGGTGLFLRVRENQVLMLHGSNKGCFGASPYVDAYGEPDPYLRRGNPLHLSQERLDQLYRHYMHHDIADEVSHAMDQNGTLAGFDWYHF</sequence>
<evidence type="ECO:0000256" key="4">
    <source>
        <dbReference type="ARBA" id="ARBA00022723"/>
    </source>
</evidence>
<keyword evidence="5 10" id="KW-0863">Zinc-finger</keyword>
<dbReference type="Pfam" id="PF02207">
    <property type="entry name" value="zf-UBR"/>
    <property type="match status" value="1"/>
</dbReference>
<dbReference type="FunFam" id="2.10.110.30:FF:000001">
    <property type="entry name" value="E3 ubiquitin-protein ligase UBR2 isoform 1"/>
    <property type="match status" value="1"/>
</dbReference>
<dbReference type="PANTHER" id="PTHR21497">
    <property type="entry name" value="UBIQUITIN LIGASE E3 ALPHA-RELATED"/>
    <property type="match status" value="1"/>
</dbReference>
<keyword evidence="3 10" id="KW-0808">Transferase</keyword>
<proteinExistence type="inferred from homology"/>
<dbReference type="SUPFAM" id="SSF54736">
    <property type="entry name" value="ClpS-like"/>
    <property type="match status" value="1"/>
</dbReference>
<dbReference type="InterPro" id="IPR044046">
    <property type="entry name" value="E3_ligase_UBR-like_C"/>
</dbReference>
<dbReference type="SMART" id="SM00396">
    <property type="entry name" value="ZnF_UBR1"/>
    <property type="match status" value="1"/>
</dbReference>
<dbReference type="Pfam" id="PF18995">
    <property type="entry name" value="PRT6_C"/>
    <property type="match status" value="1"/>
</dbReference>
<dbReference type="EC" id="2.3.2.27" evidence="10"/>
<dbReference type="GO" id="GO:0005737">
    <property type="term" value="C:cytoplasm"/>
    <property type="evidence" value="ECO:0007669"/>
    <property type="project" value="TreeGrafter"/>
</dbReference>
<dbReference type="PROSITE" id="PS51157">
    <property type="entry name" value="ZF_UBR"/>
    <property type="match status" value="1"/>
</dbReference>
<dbReference type="InterPro" id="IPR039164">
    <property type="entry name" value="UBR1-like"/>
</dbReference>
<name>A0A1D1V6J6_RAMVA</name>
<dbReference type="CDD" id="cd19672">
    <property type="entry name" value="UBR-box_UBR1_like"/>
    <property type="match status" value="1"/>
</dbReference>
<feature type="region of interest" description="Disordered" evidence="11">
    <location>
        <begin position="208"/>
        <end position="227"/>
    </location>
</feature>
<keyword evidence="7 10" id="KW-0862">Zinc</keyword>
<evidence type="ECO:0000256" key="3">
    <source>
        <dbReference type="ARBA" id="ARBA00022679"/>
    </source>
</evidence>
<dbReference type="InterPro" id="IPR042065">
    <property type="entry name" value="E3_ELL-like"/>
</dbReference>
<dbReference type="GO" id="GO:0000151">
    <property type="term" value="C:ubiquitin ligase complex"/>
    <property type="evidence" value="ECO:0007669"/>
    <property type="project" value="TreeGrafter"/>
</dbReference>
<evidence type="ECO:0000256" key="9">
    <source>
        <dbReference type="PROSITE-ProRule" id="PRU00508"/>
    </source>
</evidence>
<evidence type="ECO:0000256" key="11">
    <source>
        <dbReference type="SAM" id="MobiDB-lite"/>
    </source>
</evidence>
<evidence type="ECO:0000256" key="7">
    <source>
        <dbReference type="ARBA" id="ARBA00022833"/>
    </source>
</evidence>
<dbReference type="GO" id="GO:0071596">
    <property type="term" value="P:ubiquitin-dependent protein catabolic process via the N-end rule pathway"/>
    <property type="evidence" value="ECO:0007669"/>
    <property type="project" value="UniProtKB-UniRule"/>
</dbReference>
<dbReference type="Proteomes" id="UP000186922">
    <property type="component" value="Unassembled WGS sequence"/>
</dbReference>
<dbReference type="InterPro" id="IPR003769">
    <property type="entry name" value="ClpS_core"/>
</dbReference>
<comment type="catalytic activity">
    <reaction evidence="1 10">
        <text>S-ubiquitinyl-[E2 ubiquitin-conjugating enzyme]-L-cysteine + [acceptor protein]-L-lysine = [E2 ubiquitin-conjugating enzyme]-L-cysteine + N(6)-ubiquitinyl-[acceptor protein]-L-lysine.</text>
        <dbReference type="EC" id="2.3.2.27"/>
    </reaction>
</comment>
<dbReference type="InterPro" id="IPR003126">
    <property type="entry name" value="Znf_UBR"/>
</dbReference>
<keyword evidence="4 10" id="KW-0479">Metal-binding</keyword>
<evidence type="ECO:0000259" key="12">
    <source>
        <dbReference type="PROSITE" id="PS51157"/>
    </source>
</evidence>
<keyword evidence="6 10" id="KW-0833">Ubl conjugation pathway</keyword>
<comment type="pathway">
    <text evidence="2 10">Protein modification; protein ubiquitination.</text>
</comment>
<comment type="function">
    <text evidence="10">Ubiquitin ligase protein which is a component of the N-end rule pathway. Recognizes and binds to proteins bearing specific N-terminal residues that are destabilizing according to the N-end rule, leading to their ubiquitination and subsequent degradation.</text>
</comment>
<evidence type="ECO:0000256" key="1">
    <source>
        <dbReference type="ARBA" id="ARBA00000900"/>
    </source>
</evidence>
<protein>
    <recommendedName>
        <fullName evidence="10">E3 ubiquitin-protein ligase</fullName>
        <ecNumber evidence="10">2.3.2.27</ecNumber>
    </recommendedName>
</protein>
<reference evidence="13 14" key="1">
    <citation type="journal article" date="2016" name="Nat. Commun.">
        <title>Extremotolerant tardigrade genome and improved radiotolerance of human cultured cells by tardigrade-unique protein.</title>
        <authorList>
            <person name="Hashimoto T."/>
            <person name="Horikawa D.D."/>
            <person name="Saito Y."/>
            <person name="Kuwahara H."/>
            <person name="Kozuka-Hata H."/>
            <person name="Shin-I T."/>
            <person name="Minakuchi Y."/>
            <person name="Ohishi K."/>
            <person name="Motoyama A."/>
            <person name="Aizu T."/>
            <person name="Enomoto A."/>
            <person name="Kondo K."/>
            <person name="Tanaka S."/>
            <person name="Hara Y."/>
            <person name="Koshikawa S."/>
            <person name="Sagara H."/>
            <person name="Miura T."/>
            <person name="Yokobori S."/>
            <person name="Miyagawa K."/>
            <person name="Suzuki Y."/>
            <person name="Kubo T."/>
            <person name="Oyama M."/>
            <person name="Kohara Y."/>
            <person name="Fujiyama A."/>
            <person name="Arakawa K."/>
            <person name="Katayama T."/>
            <person name="Toyoda A."/>
            <person name="Kunieda T."/>
        </authorList>
    </citation>
    <scope>NUCLEOTIDE SEQUENCE [LARGE SCALE GENOMIC DNA]</scope>
    <source>
        <strain evidence="13 14">YOKOZUNA-1</strain>
    </source>
</reference>
<dbReference type="Gene3D" id="1.10.10.2670">
    <property type="entry name" value="E3 ubiquitin-protein ligase"/>
    <property type="match status" value="1"/>
</dbReference>
<dbReference type="GO" id="GO:0016567">
    <property type="term" value="P:protein ubiquitination"/>
    <property type="evidence" value="ECO:0007669"/>
    <property type="project" value="UniProtKB-UniRule"/>
</dbReference>
<feature type="compositionally biased region" description="Polar residues" evidence="11">
    <location>
        <begin position="208"/>
        <end position="219"/>
    </location>
</feature>
<dbReference type="Pfam" id="PF02617">
    <property type="entry name" value="ClpS"/>
    <property type="match status" value="1"/>
</dbReference>
<dbReference type="Gene3D" id="3.30.1390.10">
    <property type="match status" value="1"/>
</dbReference>
<evidence type="ECO:0000256" key="10">
    <source>
        <dbReference type="RuleBase" id="RU366018"/>
    </source>
</evidence>
<dbReference type="STRING" id="947166.A0A1D1V6J6"/>
<comment type="caution">
    <text evidence="13">The sequence shown here is derived from an EMBL/GenBank/DDBJ whole genome shotgun (WGS) entry which is preliminary data.</text>
</comment>
<dbReference type="OrthoDB" id="26387at2759"/>
<dbReference type="EMBL" id="BDGG01000004">
    <property type="protein sequence ID" value="GAU97326.1"/>
    <property type="molecule type" value="Genomic_DNA"/>
</dbReference>
<evidence type="ECO:0000256" key="2">
    <source>
        <dbReference type="ARBA" id="ARBA00004906"/>
    </source>
</evidence>
<dbReference type="Gene3D" id="2.10.110.30">
    <property type="match status" value="1"/>
</dbReference>